<dbReference type="EMBL" id="MT932329">
    <property type="protein sequence ID" value="QOI69466.1"/>
    <property type="molecule type" value="Genomic_DNA"/>
</dbReference>
<dbReference type="Proteomes" id="UP000593835">
    <property type="component" value="Segment"/>
</dbReference>
<keyword evidence="2" id="KW-1185">Reference proteome</keyword>
<gene>
    <name evidence="1" type="ORF">F379_180</name>
</gene>
<sequence>MKEYIKYNDRKFTLTAYKVKTERDLLLTASSDDTVCSKDLNDLNLDIYLRILEPYIDSNINIYDLYPEEKLFLLYRLRATSVSDQLSLNTRCDCGCTFKSNIDLGKIGDLHSIDTNTYPDLKDVYSPNLTDIYSDSYLESNIVDCDSELDMYLEANTTKFNFIKVVKCYNCKKDLEIDLTNPEIYKNIFSENPIGEFYKSLTRLSFLGKFTIDGILNDLYPFEREIFISLINDEVEEQNKALKKQS</sequence>
<proteinExistence type="predicted"/>
<accession>A0A7L8ZL18</accession>
<protein>
    <submittedName>
        <fullName evidence="1">Uncharacterized protein</fullName>
    </submittedName>
</protein>
<evidence type="ECO:0000313" key="1">
    <source>
        <dbReference type="EMBL" id="QOI69466.1"/>
    </source>
</evidence>
<evidence type="ECO:0000313" key="2">
    <source>
        <dbReference type="Proteomes" id="UP000593835"/>
    </source>
</evidence>
<organism evidence="1 2">
    <name type="scientific">Campylobacter phage F379</name>
    <dbReference type="NCBI Taxonomy" id="2776767"/>
    <lineage>
        <taxon>Viruses</taxon>
        <taxon>Duplodnaviria</taxon>
        <taxon>Heunggongvirae</taxon>
        <taxon>Uroviricota</taxon>
        <taxon>Caudoviricetes</taxon>
        <taxon>Connertonviridae</taxon>
        <taxon>Firehammervirus</taxon>
        <taxon>Firehammervirus F379</taxon>
    </lineage>
</organism>
<name>A0A7L8ZL18_9CAUD</name>
<reference evidence="1 2" key="1">
    <citation type="submission" date="2020-08" db="EMBL/GenBank/DDBJ databases">
        <authorList>
            <person name="Sorensen M.C.H."/>
        </authorList>
    </citation>
    <scope>NUCLEOTIDE SEQUENCE [LARGE SCALE GENOMIC DNA]</scope>
</reference>